<gene>
    <name evidence="2" type="ORF">DD666_18210</name>
</gene>
<protein>
    <submittedName>
        <fullName evidence="2">DUF1330 domain-containing protein</fullName>
    </submittedName>
</protein>
<evidence type="ECO:0000313" key="2">
    <source>
        <dbReference type="EMBL" id="HBP31329.1"/>
    </source>
</evidence>
<evidence type="ECO:0000313" key="3">
    <source>
        <dbReference type="Proteomes" id="UP000264036"/>
    </source>
</evidence>
<name>A0A356LKE7_9BURK</name>
<reference evidence="2 3" key="1">
    <citation type="journal article" date="2018" name="Nat. Biotechnol.">
        <title>A standardized bacterial taxonomy based on genome phylogeny substantially revises the tree of life.</title>
        <authorList>
            <person name="Parks D.H."/>
            <person name="Chuvochina M."/>
            <person name="Waite D.W."/>
            <person name="Rinke C."/>
            <person name="Skarshewski A."/>
            <person name="Chaumeil P.A."/>
            <person name="Hugenholtz P."/>
        </authorList>
    </citation>
    <scope>NUCLEOTIDE SEQUENCE [LARGE SCALE GENOMIC DNA]</scope>
    <source>
        <strain evidence="2">UBA10707</strain>
    </source>
</reference>
<evidence type="ECO:0000259" key="1">
    <source>
        <dbReference type="Pfam" id="PF07045"/>
    </source>
</evidence>
<dbReference type="SUPFAM" id="SSF54909">
    <property type="entry name" value="Dimeric alpha+beta barrel"/>
    <property type="match status" value="1"/>
</dbReference>
<organism evidence="2 3">
    <name type="scientific">Advenella kashmirensis</name>
    <dbReference type="NCBI Taxonomy" id="310575"/>
    <lineage>
        <taxon>Bacteria</taxon>
        <taxon>Pseudomonadati</taxon>
        <taxon>Pseudomonadota</taxon>
        <taxon>Betaproteobacteria</taxon>
        <taxon>Burkholderiales</taxon>
        <taxon>Alcaligenaceae</taxon>
    </lineage>
</organism>
<dbReference type="PANTHER" id="PTHR41521">
    <property type="match status" value="1"/>
</dbReference>
<dbReference type="Proteomes" id="UP000264036">
    <property type="component" value="Unassembled WGS sequence"/>
</dbReference>
<sequence>MSAYIVFQRVITTNKASLAQYSQEVGDSFKETLVDFLVAYGKQETLEGAQTEGTVILKFGSMAAAKEWYYSDAYQKAAQHRFLGAQYNATLVEGTDAE</sequence>
<dbReference type="EMBL" id="DOEK01000038">
    <property type="protein sequence ID" value="HBP31329.1"/>
    <property type="molecule type" value="Genomic_DNA"/>
</dbReference>
<dbReference type="AlphaFoldDB" id="A0A356LKE7"/>
<comment type="caution">
    <text evidence="2">The sequence shown here is derived from an EMBL/GenBank/DDBJ whole genome shotgun (WGS) entry which is preliminary data.</text>
</comment>
<feature type="domain" description="DUF1330" evidence="1">
    <location>
        <begin position="2"/>
        <end position="94"/>
    </location>
</feature>
<proteinExistence type="predicted"/>
<dbReference type="Gene3D" id="3.30.70.100">
    <property type="match status" value="1"/>
</dbReference>
<accession>A0A356LKE7</accession>
<dbReference type="InterPro" id="IPR010753">
    <property type="entry name" value="DUF1330"/>
</dbReference>
<dbReference type="Pfam" id="PF07045">
    <property type="entry name" value="DUF1330"/>
    <property type="match status" value="1"/>
</dbReference>
<dbReference type="PANTHER" id="PTHR41521:SF4">
    <property type="entry name" value="BLR0684 PROTEIN"/>
    <property type="match status" value="1"/>
</dbReference>
<dbReference type="InterPro" id="IPR011008">
    <property type="entry name" value="Dimeric_a/b-barrel"/>
</dbReference>